<reference evidence="1" key="1">
    <citation type="submission" date="2024-11" db="EMBL/GenBank/DDBJ databases">
        <title>Description of Massilia orientalis sp. nov., isolated from rhizosphere soil of Ageratina adenophora.</title>
        <authorList>
            <person name="Wang Y."/>
        </authorList>
    </citation>
    <scope>NUCLEOTIDE SEQUENCE</scope>
    <source>
        <strain evidence="1">YIM B02787</strain>
    </source>
</reference>
<dbReference type="Proteomes" id="UP001168096">
    <property type="component" value="Unassembled WGS sequence"/>
</dbReference>
<evidence type="ECO:0000313" key="1">
    <source>
        <dbReference type="EMBL" id="MFJ1470223.1"/>
    </source>
</evidence>
<sequence length="106" mass="10648">MTASIGVTVSDTSYSPASFLTVRAKLTAVDPGRSVRTFVLKIGSGSDASSNSAMRATGSTGDSVAMLASPSTGDMVVALLEAFAAAIAQPLAPPIRMPPMSAATTR</sequence>
<protein>
    <submittedName>
        <fullName evidence="1">Uncharacterized protein</fullName>
    </submittedName>
</protein>
<dbReference type="EMBL" id="JASNRB020000013">
    <property type="protein sequence ID" value="MFJ1470223.1"/>
    <property type="molecule type" value="Genomic_DNA"/>
</dbReference>
<gene>
    <name evidence="1" type="ORF">QPK29_021125</name>
</gene>
<comment type="caution">
    <text evidence="1">The sequence shown here is derived from an EMBL/GenBank/DDBJ whole genome shotgun (WGS) entry which is preliminary data.</text>
</comment>
<organism evidence="1 2">
    <name type="scientific">Massilia orientalis</name>
    <dbReference type="NCBI Taxonomy" id="3050128"/>
    <lineage>
        <taxon>Bacteria</taxon>
        <taxon>Pseudomonadati</taxon>
        <taxon>Pseudomonadota</taxon>
        <taxon>Betaproteobacteria</taxon>
        <taxon>Burkholderiales</taxon>
        <taxon>Oxalobacteraceae</taxon>
        <taxon>Telluria group</taxon>
        <taxon>Massilia</taxon>
    </lineage>
</organism>
<accession>A0ACC7MGA6</accession>
<evidence type="ECO:0000313" key="2">
    <source>
        <dbReference type="Proteomes" id="UP001168096"/>
    </source>
</evidence>
<proteinExistence type="predicted"/>
<keyword evidence="2" id="KW-1185">Reference proteome</keyword>
<name>A0ACC7MGA6_9BURK</name>